<reference evidence="1 2" key="1">
    <citation type="submission" date="2021-06" db="EMBL/GenBank/DDBJ databases">
        <title>Caerostris extrusa draft genome.</title>
        <authorList>
            <person name="Kono N."/>
            <person name="Arakawa K."/>
        </authorList>
    </citation>
    <scope>NUCLEOTIDE SEQUENCE [LARGE SCALE GENOMIC DNA]</scope>
</reference>
<evidence type="ECO:0000313" key="1">
    <source>
        <dbReference type="EMBL" id="GIY20941.1"/>
    </source>
</evidence>
<dbReference type="EMBL" id="BPLR01007949">
    <property type="protein sequence ID" value="GIY20941.1"/>
    <property type="molecule type" value="Genomic_DNA"/>
</dbReference>
<protein>
    <submittedName>
        <fullName evidence="1">Uncharacterized protein</fullName>
    </submittedName>
</protein>
<comment type="caution">
    <text evidence="1">The sequence shown here is derived from an EMBL/GenBank/DDBJ whole genome shotgun (WGS) entry which is preliminary data.</text>
</comment>
<organism evidence="1 2">
    <name type="scientific">Caerostris extrusa</name>
    <name type="common">Bark spider</name>
    <name type="synonym">Caerostris bankana</name>
    <dbReference type="NCBI Taxonomy" id="172846"/>
    <lineage>
        <taxon>Eukaryota</taxon>
        <taxon>Metazoa</taxon>
        <taxon>Ecdysozoa</taxon>
        <taxon>Arthropoda</taxon>
        <taxon>Chelicerata</taxon>
        <taxon>Arachnida</taxon>
        <taxon>Araneae</taxon>
        <taxon>Araneomorphae</taxon>
        <taxon>Entelegynae</taxon>
        <taxon>Araneoidea</taxon>
        <taxon>Araneidae</taxon>
        <taxon>Caerostris</taxon>
    </lineage>
</organism>
<sequence length="97" mass="11258">MRSIGRKEIYQESSSSVSCRLLRRGKKRLGEKEKKQAADFPNFPANTIGFCRKKEEKRKRGNRFGRILFCSQRNGFSANLSELQDICTSRTNLLKKK</sequence>
<evidence type="ECO:0000313" key="2">
    <source>
        <dbReference type="Proteomes" id="UP001054945"/>
    </source>
</evidence>
<proteinExistence type="predicted"/>
<accession>A0AAV4RJ51</accession>
<dbReference type="Proteomes" id="UP001054945">
    <property type="component" value="Unassembled WGS sequence"/>
</dbReference>
<name>A0AAV4RJ51_CAEEX</name>
<dbReference type="AlphaFoldDB" id="A0AAV4RJ51"/>
<gene>
    <name evidence="1" type="ORF">CEXT_238161</name>
</gene>
<keyword evidence="2" id="KW-1185">Reference proteome</keyword>